<dbReference type="PANTHER" id="PTHR34825:SF1">
    <property type="entry name" value="AAA-ATPASE-LIKE DOMAIN-CONTAINING PROTEIN"/>
    <property type="match status" value="1"/>
</dbReference>
<accession>A0A2G5B2U0</accession>
<sequence>MTIFTRSQVKRRRYYQKESNQKDTAIGVAAINDSKGAGDQGLVDWSFKNIYGSNISSISLAEYCWEKRIIDKTIICKTLFGIDDKLVRVCVPKGYGKSYNLLVIREFFNVLTRHDIPELIETPYGISSGISDKYALDLTKARSTRTKRLANTLLHKELPGFFEKRFCQYPVILIRFDHVRGKSHKDYWNMFFNAFLHSTAFWVIGIDRKALHKRQLATITALEKIHHDLLKSLDIQKNFWEKHSELLITLFMDLLDLLVDIYKRRYIILIDNYDIPLVGISSEPHANATHKFYIEFLCQMLADNASLEKALLVGTYVLPLSTDNNRMFLDNVLTISHAAQQCTFAVDVGNAPITSYEAALESMFGIRKTEATNYIKNMTLYYPKIGKLIDDVVEKTLQYFRGYQCSFYETRCITNQLKAINWDSDYVKTDLTLWKDGKVPSIENNIRLIALKYHIDMVLLSSRLTCGYDFKQLCCYIWPSLEAVQ</sequence>
<dbReference type="Pfam" id="PF09820">
    <property type="entry name" value="AAA-ATPase_like"/>
    <property type="match status" value="1"/>
</dbReference>
<proteinExistence type="predicted"/>
<evidence type="ECO:0000313" key="3">
    <source>
        <dbReference type="Proteomes" id="UP000242474"/>
    </source>
</evidence>
<dbReference type="Proteomes" id="UP000242474">
    <property type="component" value="Unassembled WGS sequence"/>
</dbReference>
<dbReference type="InterPro" id="IPR018631">
    <property type="entry name" value="AAA-ATPase-like_dom"/>
</dbReference>
<name>A0A2G5B2U0_COERN</name>
<gene>
    <name evidence="2" type="ORF">COEREDRAFT_89665</name>
</gene>
<dbReference type="EMBL" id="KZ303540">
    <property type="protein sequence ID" value="PIA13315.1"/>
    <property type="molecule type" value="Genomic_DNA"/>
</dbReference>
<reference evidence="2 3" key="1">
    <citation type="journal article" date="2015" name="Genome Biol. Evol.">
        <title>Phylogenomic analyses indicate that early fungi evolved digesting cell walls of algal ancestors of land plants.</title>
        <authorList>
            <person name="Chang Y."/>
            <person name="Wang S."/>
            <person name="Sekimoto S."/>
            <person name="Aerts A.L."/>
            <person name="Choi C."/>
            <person name="Clum A."/>
            <person name="LaButti K.M."/>
            <person name="Lindquist E.A."/>
            <person name="Yee Ngan C."/>
            <person name="Ohm R.A."/>
            <person name="Salamov A.A."/>
            <person name="Grigoriev I.V."/>
            <person name="Spatafora J.W."/>
            <person name="Berbee M.L."/>
        </authorList>
    </citation>
    <scope>NUCLEOTIDE SEQUENCE [LARGE SCALE GENOMIC DNA]</scope>
    <source>
        <strain evidence="2 3">NRRL 1564</strain>
    </source>
</reference>
<dbReference type="PANTHER" id="PTHR34825">
    <property type="entry name" value="CONSERVED PROTEIN, WITH A WEAK D-GALACTARATE DEHYDRATASE/ALTRONATE HYDROLASE DOMAIN"/>
    <property type="match status" value="1"/>
</dbReference>
<dbReference type="AlphaFoldDB" id="A0A2G5B2U0"/>
<feature type="domain" description="AAA-ATPase-like" evidence="1">
    <location>
        <begin position="196"/>
        <end position="315"/>
    </location>
</feature>
<evidence type="ECO:0000259" key="1">
    <source>
        <dbReference type="Pfam" id="PF09820"/>
    </source>
</evidence>
<dbReference type="OrthoDB" id="5584915at2759"/>
<evidence type="ECO:0000313" key="2">
    <source>
        <dbReference type="EMBL" id="PIA13315.1"/>
    </source>
</evidence>
<keyword evidence="3" id="KW-1185">Reference proteome</keyword>
<organism evidence="2 3">
    <name type="scientific">Coemansia reversa (strain ATCC 12441 / NRRL 1564)</name>
    <dbReference type="NCBI Taxonomy" id="763665"/>
    <lineage>
        <taxon>Eukaryota</taxon>
        <taxon>Fungi</taxon>
        <taxon>Fungi incertae sedis</taxon>
        <taxon>Zoopagomycota</taxon>
        <taxon>Kickxellomycotina</taxon>
        <taxon>Kickxellomycetes</taxon>
        <taxon>Kickxellales</taxon>
        <taxon>Kickxellaceae</taxon>
        <taxon>Coemansia</taxon>
    </lineage>
</organism>
<protein>
    <recommendedName>
        <fullName evidence="1">AAA-ATPase-like domain-containing protein</fullName>
    </recommendedName>
</protein>